<dbReference type="RefSeq" id="WP_189163184.1">
    <property type="nucleotide sequence ID" value="NZ_BMNT01000012.1"/>
</dbReference>
<evidence type="ECO:0000313" key="6">
    <source>
        <dbReference type="EMBL" id="GGK81633.1"/>
    </source>
</evidence>
<dbReference type="Proteomes" id="UP000645217">
    <property type="component" value="Unassembled WGS sequence"/>
</dbReference>
<evidence type="ECO:0000313" key="7">
    <source>
        <dbReference type="Proteomes" id="UP000645217"/>
    </source>
</evidence>
<organism evidence="6 7">
    <name type="scientific">Sphaerisporangium melleum</name>
    <dbReference type="NCBI Taxonomy" id="321316"/>
    <lineage>
        <taxon>Bacteria</taxon>
        <taxon>Bacillati</taxon>
        <taxon>Actinomycetota</taxon>
        <taxon>Actinomycetes</taxon>
        <taxon>Streptosporangiales</taxon>
        <taxon>Streptosporangiaceae</taxon>
        <taxon>Sphaerisporangium</taxon>
    </lineage>
</organism>
<feature type="domain" description="HTH tetR-type" evidence="5">
    <location>
        <begin position="10"/>
        <end position="70"/>
    </location>
</feature>
<accession>A0A917VIG3</accession>
<evidence type="ECO:0000256" key="1">
    <source>
        <dbReference type="ARBA" id="ARBA00023015"/>
    </source>
</evidence>
<dbReference type="InterPro" id="IPR036271">
    <property type="entry name" value="Tet_transcr_reg_TetR-rel_C_sf"/>
</dbReference>
<sequence>MSRVSRAEAKVNRERVVAAASRLFREHGVVKVGIADVMQSIGLTQGGFYKQFASKDALVDEAAAKAFADNLQDLVALDHEAGGHQAAWQSLLESYFSVEHRDNPGTGCPAAGFAGDIAREPEHRETYARGVQELAEWITPGDAGLAAYATLVGGILLARATAGTPLSEQILQAAHAAAARAADSGQPETADV</sequence>
<dbReference type="SUPFAM" id="SSF48498">
    <property type="entry name" value="Tetracyclin repressor-like, C-terminal domain"/>
    <property type="match status" value="1"/>
</dbReference>
<dbReference type="SUPFAM" id="SSF46689">
    <property type="entry name" value="Homeodomain-like"/>
    <property type="match status" value="1"/>
</dbReference>
<dbReference type="Gene3D" id="1.10.10.60">
    <property type="entry name" value="Homeodomain-like"/>
    <property type="match status" value="1"/>
</dbReference>
<dbReference type="Gene3D" id="1.10.357.10">
    <property type="entry name" value="Tetracycline Repressor, domain 2"/>
    <property type="match status" value="1"/>
</dbReference>
<evidence type="ECO:0000256" key="4">
    <source>
        <dbReference type="PROSITE-ProRule" id="PRU00335"/>
    </source>
</evidence>
<dbReference type="EMBL" id="BMNT01000012">
    <property type="protein sequence ID" value="GGK81633.1"/>
    <property type="molecule type" value="Genomic_DNA"/>
</dbReference>
<dbReference type="PRINTS" id="PR00455">
    <property type="entry name" value="HTHTETR"/>
</dbReference>
<keyword evidence="1" id="KW-0805">Transcription regulation</keyword>
<dbReference type="Pfam" id="PF00440">
    <property type="entry name" value="TetR_N"/>
    <property type="match status" value="1"/>
</dbReference>
<dbReference type="InterPro" id="IPR009057">
    <property type="entry name" value="Homeodomain-like_sf"/>
</dbReference>
<proteinExistence type="predicted"/>
<keyword evidence="2 4" id="KW-0238">DNA-binding</keyword>
<evidence type="ECO:0000256" key="3">
    <source>
        <dbReference type="ARBA" id="ARBA00023163"/>
    </source>
</evidence>
<dbReference type="PROSITE" id="PS50977">
    <property type="entry name" value="HTH_TETR_2"/>
    <property type="match status" value="1"/>
</dbReference>
<comment type="caution">
    <text evidence="6">The sequence shown here is derived from an EMBL/GenBank/DDBJ whole genome shotgun (WGS) entry which is preliminary data.</text>
</comment>
<dbReference type="GO" id="GO:0003677">
    <property type="term" value="F:DNA binding"/>
    <property type="evidence" value="ECO:0007669"/>
    <property type="project" value="UniProtKB-UniRule"/>
</dbReference>
<gene>
    <name evidence="6" type="ORF">GCM10007964_25370</name>
</gene>
<dbReference type="AlphaFoldDB" id="A0A917VIG3"/>
<reference evidence="6" key="1">
    <citation type="journal article" date="2014" name="Int. J. Syst. Evol. Microbiol.">
        <title>Complete genome sequence of Corynebacterium casei LMG S-19264T (=DSM 44701T), isolated from a smear-ripened cheese.</title>
        <authorList>
            <consortium name="US DOE Joint Genome Institute (JGI-PGF)"/>
            <person name="Walter F."/>
            <person name="Albersmeier A."/>
            <person name="Kalinowski J."/>
            <person name="Ruckert C."/>
        </authorList>
    </citation>
    <scope>NUCLEOTIDE SEQUENCE</scope>
    <source>
        <strain evidence="6">JCM 13064</strain>
    </source>
</reference>
<dbReference type="PANTHER" id="PTHR47506">
    <property type="entry name" value="TRANSCRIPTIONAL REGULATORY PROTEIN"/>
    <property type="match status" value="1"/>
</dbReference>
<reference evidence="6" key="2">
    <citation type="submission" date="2020-09" db="EMBL/GenBank/DDBJ databases">
        <authorList>
            <person name="Sun Q."/>
            <person name="Ohkuma M."/>
        </authorList>
    </citation>
    <scope>NUCLEOTIDE SEQUENCE</scope>
    <source>
        <strain evidence="6">JCM 13064</strain>
    </source>
</reference>
<evidence type="ECO:0000259" key="5">
    <source>
        <dbReference type="PROSITE" id="PS50977"/>
    </source>
</evidence>
<feature type="DNA-binding region" description="H-T-H motif" evidence="4">
    <location>
        <begin position="33"/>
        <end position="52"/>
    </location>
</feature>
<protein>
    <submittedName>
        <fullName evidence="6">TetR family transcriptional regulator</fullName>
    </submittedName>
</protein>
<dbReference type="PANTHER" id="PTHR47506:SF7">
    <property type="entry name" value="TRANSCRIPTIONAL REGULATORY PROTEIN"/>
    <property type="match status" value="1"/>
</dbReference>
<keyword evidence="3" id="KW-0804">Transcription</keyword>
<keyword evidence="7" id="KW-1185">Reference proteome</keyword>
<name>A0A917VIG3_9ACTN</name>
<evidence type="ECO:0000256" key="2">
    <source>
        <dbReference type="ARBA" id="ARBA00023125"/>
    </source>
</evidence>
<dbReference type="InterPro" id="IPR001647">
    <property type="entry name" value="HTH_TetR"/>
</dbReference>